<keyword evidence="1" id="KW-0472">Membrane</keyword>
<reference evidence="2 3" key="1">
    <citation type="submission" date="2019-11" db="EMBL/GenBank/DDBJ databases">
        <title>Epiphytic Pseudomonas syringae from cherry orchards.</title>
        <authorList>
            <person name="Hulin M.T."/>
        </authorList>
    </citation>
    <scope>NUCLEOTIDE SEQUENCE [LARGE SCALE GENOMIC DNA]</scope>
    <source>
        <strain evidence="2 3">PA-6-5B</strain>
    </source>
</reference>
<protein>
    <submittedName>
        <fullName evidence="2">Uncharacterized protein</fullName>
    </submittedName>
</protein>
<keyword evidence="1" id="KW-0812">Transmembrane</keyword>
<dbReference type="RefSeq" id="WP_169865697.1">
    <property type="nucleotide sequence ID" value="NZ_JAAQYN010000012.1"/>
</dbReference>
<evidence type="ECO:0000313" key="3">
    <source>
        <dbReference type="Proteomes" id="UP000814003"/>
    </source>
</evidence>
<proteinExistence type="predicted"/>
<dbReference type="Proteomes" id="UP000814003">
    <property type="component" value="Unassembled WGS sequence"/>
</dbReference>
<evidence type="ECO:0000313" key="2">
    <source>
        <dbReference type="EMBL" id="MCF5106744.1"/>
    </source>
</evidence>
<comment type="caution">
    <text evidence="2">The sequence shown here is derived from an EMBL/GenBank/DDBJ whole genome shotgun (WGS) entry which is preliminary data.</text>
</comment>
<feature type="transmembrane region" description="Helical" evidence="1">
    <location>
        <begin position="207"/>
        <end position="231"/>
    </location>
</feature>
<keyword evidence="3" id="KW-1185">Reference proteome</keyword>
<evidence type="ECO:0000256" key="1">
    <source>
        <dbReference type="SAM" id="Phobius"/>
    </source>
</evidence>
<name>A0ABS9F5U8_9PSED</name>
<feature type="transmembrane region" description="Helical" evidence="1">
    <location>
        <begin position="120"/>
        <end position="143"/>
    </location>
</feature>
<accession>A0ABS9F5U8</accession>
<gene>
    <name evidence="2" type="ORF">GIW56_07850</name>
</gene>
<dbReference type="EMBL" id="WKED01000009">
    <property type="protein sequence ID" value="MCF5106744.1"/>
    <property type="molecule type" value="Genomic_DNA"/>
</dbReference>
<feature type="transmembrane region" description="Helical" evidence="1">
    <location>
        <begin position="6"/>
        <end position="32"/>
    </location>
</feature>
<feature type="transmembrane region" description="Helical" evidence="1">
    <location>
        <begin position="184"/>
        <end position="201"/>
    </location>
</feature>
<sequence length="240" mass="26357">MWLFDVFAWLYNLTPFTGVLLLWFLVLVLTASATMKYPTRRGKLAGFGISVVGAVFILGYLETLVLSDTGKEIKDVVKNLVVMSLGGLGSGLLAVAISEGPSKAEIEQTRASIRNWGLTVFEDVFVFILVCSLVLVAICLPLWLLDWPVVSGQEVTGLLLAFLGAASGCAIVSYLRRLMKWEQLGVAVLFGLMLFLLPVYVQAIWGLVSWSLAAVLGFHGVAGIGLGWTVWRQRMEWRRS</sequence>
<organism evidence="2 3">
    <name type="scientific">Pseudomonas gessardii</name>
    <dbReference type="NCBI Taxonomy" id="78544"/>
    <lineage>
        <taxon>Bacteria</taxon>
        <taxon>Pseudomonadati</taxon>
        <taxon>Pseudomonadota</taxon>
        <taxon>Gammaproteobacteria</taxon>
        <taxon>Pseudomonadales</taxon>
        <taxon>Pseudomonadaceae</taxon>
        <taxon>Pseudomonas</taxon>
    </lineage>
</organism>
<keyword evidence="1" id="KW-1133">Transmembrane helix</keyword>
<feature type="transmembrane region" description="Helical" evidence="1">
    <location>
        <begin position="81"/>
        <end position="99"/>
    </location>
</feature>
<feature type="transmembrane region" description="Helical" evidence="1">
    <location>
        <begin position="44"/>
        <end position="61"/>
    </location>
</feature>
<feature type="transmembrane region" description="Helical" evidence="1">
    <location>
        <begin position="155"/>
        <end position="175"/>
    </location>
</feature>